<proteinExistence type="predicted"/>
<dbReference type="OrthoDB" id="9816564at2"/>
<evidence type="ECO:0008006" key="3">
    <source>
        <dbReference type="Google" id="ProtNLM"/>
    </source>
</evidence>
<dbReference type="RefSeq" id="WP_104527014.1">
    <property type="nucleotide sequence ID" value="NZ_POQT01000003.1"/>
</dbReference>
<keyword evidence="2" id="KW-1185">Reference proteome</keyword>
<accession>A0A4V2G2Q5</accession>
<gene>
    <name evidence="1" type="ORF">BKA19_3840</name>
</gene>
<protein>
    <recommendedName>
        <fullName evidence="3">HAD family hydrolase</fullName>
    </recommendedName>
</protein>
<dbReference type="Pfam" id="PF00702">
    <property type="entry name" value="Hydrolase"/>
    <property type="match status" value="1"/>
</dbReference>
<dbReference type="Gene3D" id="3.40.50.1000">
    <property type="entry name" value="HAD superfamily/HAD-like"/>
    <property type="match status" value="1"/>
</dbReference>
<dbReference type="SUPFAM" id="SSF56784">
    <property type="entry name" value="HAD-like"/>
    <property type="match status" value="1"/>
</dbReference>
<dbReference type="AlphaFoldDB" id="A0A4V2G2Q5"/>
<dbReference type="EMBL" id="SHKV01000001">
    <property type="protein sequence ID" value="RZU34086.1"/>
    <property type="molecule type" value="Genomic_DNA"/>
</dbReference>
<dbReference type="Proteomes" id="UP000292507">
    <property type="component" value="Unassembled WGS sequence"/>
</dbReference>
<evidence type="ECO:0000313" key="1">
    <source>
        <dbReference type="EMBL" id="RZU34086.1"/>
    </source>
</evidence>
<comment type="caution">
    <text evidence="1">The sequence shown here is derived from an EMBL/GenBank/DDBJ whole genome shotgun (WGS) entry which is preliminary data.</text>
</comment>
<reference evidence="1 2" key="1">
    <citation type="submission" date="2019-02" db="EMBL/GenBank/DDBJ databases">
        <title>Sequencing the genomes of 1000 actinobacteria strains.</title>
        <authorList>
            <person name="Klenk H.-P."/>
        </authorList>
    </citation>
    <scope>NUCLEOTIDE SEQUENCE [LARGE SCALE GENOMIC DNA]</scope>
    <source>
        <strain evidence="1 2">DSM 44509</strain>
    </source>
</reference>
<evidence type="ECO:0000313" key="2">
    <source>
        <dbReference type="Proteomes" id="UP000292507"/>
    </source>
</evidence>
<sequence>MSLAALSQAIASTPNPVVSTDLFDTVLLRDHTTETQRLAKAARRAGVLLGVDPDVVVKLRWTCHDSAYRAVAMERPGGEATLQAICRTMASAMGLDDRAAAVLLDTEVSVDIEHLRANRRLTAVLRRARTAGARVVAVSDTYYSGRELRRILNAVVGDAPIDAVYSSADLGRTKHAGGIFDLVAEAEAVPVSRILHVGDDHPADVVRARAASWVPIHLPRGGAYRAVATTGRVLGMPSRLRRLR</sequence>
<dbReference type="InterPro" id="IPR023214">
    <property type="entry name" value="HAD_sf"/>
</dbReference>
<dbReference type="InterPro" id="IPR036412">
    <property type="entry name" value="HAD-like_sf"/>
</dbReference>
<organism evidence="1 2">
    <name type="scientific">Blastococcus saxobsidens</name>
    <dbReference type="NCBI Taxonomy" id="138336"/>
    <lineage>
        <taxon>Bacteria</taxon>
        <taxon>Bacillati</taxon>
        <taxon>Actinomycetota</taxon>
        <taxon>Actinomycetes</taxon>
        <taxon>Geodermatophilales</taxon>
        <taxon>Geodermatophilaceae</taxon>
        <taxon>Blastococcus</taxon>
    </lineage>
</organism>
<name>A0A4V2G2Q5_9ACTN</name>